<dbReference type="EMBL" id="AYRZ02000002">
    <property type="protein sequence ID" value="PHT91714.1"/>
    <property type="molecule type" value="Genomic_DNA"/>
</dbReference>
<feature type="region of interest" description="Disordered" evidence="1">
    <location>
        <begin position="115"/>
        <end position="150"/>
    </location>
</feature>
<proteinExistence type="predicted"/>
<gene>
    <name evidence="2" type="ORF">T459_06827</name>
</gene>
<comment type="caution">
    <text evidence="2">The sequence shown here is derived from an EMBL/GenBank/DDBJ whole genome shotgun (WGS) entry which is preliminary data.</text>
</comment>
<dbReference type="Proteomes" id="UP000222542">
    <property type="component" value="Unassembled WGS sequence"/>
</dbReference>
<organism evidence="2 3">
    <name type="scientific">Capsicum annuum</name>
    <name type="common">Capsicum pepper</name>
    <dbReference type="NCBI Taxonomy" id="4072"/>
    <lineage>
        <taxon>Eukaryota</taxon>
        <taxon>Viridiplantae</taxon>
        <taxon>Streptophyta</taxon>
        <taxon>Embryophyta</taxon>
        <taxon>Tracheophyta</taxon>
        <taxon>Spermatophyta</taxon>
        <taxon>Magnoliopsida</taxon>
        <taxon>eudicotyledons</taxon>
        <taxon>Gunneridae</taxon>
        <taxon>Pentapetalae</taxon>
        <taxon>asterids</taxon>
        <taxon>lamiids</taxon>
        <taxon>Solanales</taxon>
        <taxon>Solanaceae</taxon>
        <taxon>Solanoideae</taxon>
        <taxon>Capsiceae</taxon>
        <taxon>Capsicum</taxon>
    </lineage>
</organism>
<sequence length="214" mass="23991">MKISLLGQKKEKAKVSCEDLGEDQFNDLSTYQPQTSDSELDFDWTDSNGDSFYDVDENIEELSDFDEELLQVRKANIEKQAKEKADRVNLDEIPSGPVGIDAGFEDICKNKGVRYEDKLGGDDPYFDSSDPDSDISDEDEGDPIDDDEVVDPLPRTFSSKIYFDKTAKKLRTTNPGTTVSIRTSKKAIPGKEVFIGIYIYLGALKSGWKEGCRE</sequence>
<name>A0A2G3ABW0_CAPAN</name>
<evidence type="ECO:0000256" key="1">
    <source>
        <dbReference type="SAM" id="MobiDB-lite"/>
    </source>
</evidence>
<keyword evidence="3" id="KW-1185">Reference proteome</keyword>
<evidence type="ECO:0000313" key="2">
    <source>
        <dbReference type="EMBL" id="PHT91714.1"/>
    </source>
</evidence>
<feature type="compositionally biased region" description="Acidic residues" evidence="1">
    <location>
        <begin position="129"/>
        <end position="150"/>
    </location>
</feature>
<reference evidence="2 3" key="2">
    <citation type="journal article" date="2017" name="Genome Biol.">
        <title>New reference genome sequences of hot pepper reveal the massive evolution of plant disease-resistance genes by retroduplication.</title>
        <authorList>
            <person name="Kim S."/>
            <person name="Park J."/>
            <person name="Yeom S.I."/>
            <person name="Kim Y.M."/>
            <person name="Seo E."/>
            <person name="Kim K.T."/>
            <person name="Kim M.S."/>
            <person name="Lee J.M."/>
            <person name="Cheong K."/>
            <person name="Shin H.S."/>
            <person name="Kim S.B."/>
            <person name="Han K."/>
            <person name="Lee J."/>
            <person name="Park M."/>
            <person name="Lee H.A."/>
            <person name="Lee H.Y."/>
            <person name="Lee Y."/>
            <person name="Oh S."/>
            <person name="Lee J.H."/>
            <person name="Choi E."/>
            <person name="Choi E."/>
            <person name="Lee S.E."/>
            <person name="Jeon J."/>
            <person name="Kim H."/>
            <person name="Choi G."/>
            <person name="Song H."/>
            <person name="Lee J."/>
            <person name="Lee S.C."/>
            <person name="Kwon J.K."/>
            <person name="Lee H.Y."/>
            <person name="Koo N."/>
            <person name="Hong Y."/>
            <person name="Kim R.W."/>
            <person name="Kang W.H."/>
            <person name="Huh J.H."/>
            <person name="Kang B.C."/>
            <person name="Yang T.J."/>
            <person name="Lee Y.H."/>
            <person name="Bennetzen J.L."/>
            <person name="Choi D."/>
        </authorList>
    </citation>
    <scope>NUCLEOTIDE SEQUENCE [LARGE SCALE GENOMIC DNA]</scope>
    <source>
        <strain evidence="3">cv. CM334</strain>
    </source>
</reference>
<reference evidence="2 3" key="1">
    <citation type="journal article" date="2014" name="Nat. Genet.">
        <title>Genome sequence of the hot pepper provides insights into the evolution of pungency in Capsicum species.</title>
        <authorList>
            <person name="Kim S."/>
            <person name="Park M."/>
            <person name="Yeom S.I."/>
            <person name="Kim Y.M."/>
            <person name="Lee J.M."/>
            <person name="Lee H.A."/>
            <person name="Seo E."/>
            <person name="Choi J."/>
            <person name="Cheong K."/>
            <person name="Kim K.T."/>
            <person name="Jung K."/>
            <person name="Lee G.W."/>
            <person name="Oh S.K."/>
            <person name="Bae C."/>
            <person name="Kim S.B."/>
            <person name="Lee H.Y."/>
            <person name="Kim S.Y."/>
            <person name="Kim M.S."/>
            <person name="Kang B.C."/>
            <person name="Jo Y.D."/>
            <person name="Yang H.B."/>
            <person name="Jeong H.J."/>
            <person name="Kang W.H."/>
            <person name="Kwon J.K."/>
            <person name="Shin C."/>
            <person name="Lim J.Y."/>
            <person name="Park J.H."/>
            <person name="Huh J.H."/>
            <person name="Kim J.S."/>
            <person name="Kim B.D."/>
            <person name="Cohen O."/>
            <person name="Paran I."/>
            <person name="Suh M.C."/>
            <person name="Lee S.B."/>
            <person name="Kim Y.K."/>
            <person name="Shin Y."/>
            <person name="Noh S.J."/>
            <person name="Park J."/>
            <person name="Seo Y.S."/>
            <person name="Kwon S.Y."/>
            <person name="Kim H.A."/>
            <person name="Park J.M."/>
            <person name="Kim H.J."/>
            <person name="Choi S.B."/>
            <person name="Bosland P.W."/>
            <person name="Reeves G."/>
            <person name="Jo S.H."/>
            <person name="Lee B.W."/>
            <person name="Cho H.T."/>
            <person name="Choi H.S."/>
            <person name="Lee M.S."/>
            <person name="Yu Y."/>
            <person name="Do Choi Y."/>
            <person name="Park B.S."/>
            <person name="van Deynze A."/>
            <person name="Ashrafi H."/>
            <person name="Hill T."/>
            <person name="Kim W.T."/>
            <person name="Pai H.S."/>
            <person name="Ahn H.K."/>
            <person name="Yeam I."/>
            <person name="Giovannoni J.J."/>
            <person name="Rose J.K."/>
            <person name="Sorensen I."/>
            <person name="Lee S.J."/>
            <person name="Kim R.W."/>
            <person name="Choi I.Y."/>
            <person name="Choi B.S."/>
            <person name="Lim J.S."/>
            <person name="Lee Y.H."/>
            <person name="Choi D."/>
        </authorList>
    </citation>
    <scope>NUCLEOTIDE SEQUENCE [LARGE SCALE GENOMIC DNA]</scope>
    <source>
        <strain evidence="3">cv. CM334</strain>
    </source>
</reference>
<dbReference type="AlphaFoldDB" id="A0A2G3ABW0"/>
<accession>A0A2G3ABW0</accession>
<protein>
    <submittedName>
        <fullName evidence="2">Uncharacterized protein</fullName>
    </submittedName>
</protein>
<dbReference type="Gramene" id="PHT91714">
    <property type="protein sequence ID" value="PHT91714"/>
    <property type="gene ID" value="T459_06827"/>
</dbReference>
<evidence type="ECO:0000313" key="3">
    <source>
        <dbReference type="Proteomes" id="UP000222542"/>
    </source>
</evidence>